<dbReference type="Pfam" id="PF18759">
    <property type="entry name" value="Plavaka"/>
    <property type="match status" value="1"/>
</dbReference>
<dbReference type="AlphaFoldDB" id="A0A0C2VYW3"/>
<accession>A0A0C2VYW3</accession>
<dbReference type="OrthoDB" id="3199698at2759"/>
<dbReference type="InterPro" id="IPR041078">
    <property type="entry name" value="Plavaka"/>
</dbReference>
<gene>
    <name evidence="1" type="ORF">M378DRAFT_93272</name>
</gene>
<dbReference type="InParanoid" id="A0A0C2VYW3"/>
<proteinExistence type="predicted"/>
<dbReference type="Proteomes" id="UP000054549">
    <property type="component" value="Unassembled WGS sequence"/>
</dbReference>
<dbReference type="EMBL" id="KN819041">
    <property type="protein sequence ID" value="KIL54002.1"/>
    <property type="molecule type" value="Genomic_DNA"/>
</dbReference>
<evidence type="ECO:0000313" key="1">
    <source>
        <dbReference type="EMBL" id="KIL54002.1"/>
    </source>
</evidence>
<name>A0A0C2VYW3_AMAMK</name>
<dbReference type="HOGENOM" id="CLU_103601_1_0_1"/>
<dbReference type="STRING" id="946122.A0A0C2VYW3"/>
<sequence length="129" mass="14831">RYADGHYRRTIYGIGPYIADYPEQVLLSCVVQGWCAICDVSADSLEVEGERRTHEHTEALMEAFNEKTLWFDYGIIPGIMPFTAGFPRANIHKLIAPDILHQVIKGTFKDHLATWVEQYINKVYTKREA</sequence>
<evidence type="ECO:0000313" key="2">
    <source>
        <dbReference type="Proteomes" id="UP000054549"/>
    </source>
</evidence>
<feature type="non-terminal residue" evidence="1">
    <location>
        <position position="1"/>
    </location>
</feature>
<organism evidence="1 2">
    <name type="scientific">Amanita muscaria (strain Koide BX008)</name>
    <dbReference type="NCBI Taxonomy" id="946122"/>
    <lineage>
        <taxon>Eukaryota</taxon>
        <taxon>Fungi</taxon>
        <taxon>Dikarya</taxon>
        <taxon>Basidiomycota</taxon>
        <taxon>Agaricomycotina</taxon>
        <taxon>Agaricomycetes</taxon>
        <taxon>Agaricomycetidae</taxon>
        <taxon>Agaricales</taxon>
        <taxon>Pluteineae</taxon>
        <taxon>Amanitaceae</taxon>
        <taxon>Amanita</taxon>
    </lineage>
</organism>
<keyword evidence="2" id="KW-1185">Reference proteome</keyword>
<protein>
    <submittedName>
        <fullName evidence="1">Uncharacterized protein</fullName>
    </submittedName>
</protein>
<reference evidence="1 2" key="1">
    <citation type="submission" date="2014-04" db="EMBL/GenBank/DDBJ databases">
        <title>Evolutionary Origins and Diversification of the Mycorrhizal Mutualists.</title>
        <authorList>
            <consortium name="DOE Joint Genome Institute"/>
            <consortium name="Mycorrhizal Genomics Consortium"/>
            <person name="Kohler A."/>
            <person name="Kuo A."/>
            <person name="Nagy L.G."/>
            <person name="Floudas D."/>
            <person name="Copeland A."/>
            <person name="Barry K.W."/>
            <person name="Cichocki N."/>
            <person name="Veneault-Fourrey C."/>
            <person name="LaButti K."/>
            <person name="Lindquist E.A."/>
            <person name="Lipzen A."/>
            <person name="Lundell T."/>
            <person name="Morin E."/>
            <person name="Murat C."/>
            <person name="Riley R."/>
            <person name="Ohm R."/>
            <person name="Sun H."/>
            <person name="Tunlid A."/>
            <person name="Henrissat B."/>
            <person name="Grigoriev I.V."/>
            <person name="Hibbett D.S."/>
            <person name="Martin F."/>
        </authorList>
    </citation>
    <scope>NUCLEOTIDE SEQUENCE [LARGE SCALE GENOMIC DNA]</scope>
    <source>
        <strain evidence="1 2">Koide BX008</strain>
    </source>
</reference>